<evidence type="ECO:0000313" key="2">
    <source>
        <dbReference type="Proteomes" id="UP000593737"/>
    </source>
</evidence>
<proteinExistence type="predicted"/>
<reference evidence="1 2" key="1">
    <citation type="journal article" date="2020" name="ISME J.">
        <title>Enrichment and physiological characterization of a novel comammox Nitrospira indicates ammonium inhibition of complete nitrification.</title>
        <authorList>
            <person name="Sakoula D."/>
            <person name="Koch H."/>
            <person name="Frank J."/>
            <person name="Jetten M.S.M."/>
            <person name="van Kessel M.A.H.J."/>
            <person name="Lucker S."/>
        </authorList>
    </citation>
    <scope>NUCLEOTIDE SEQUENCE [LARGE SCALE GENOMIC DNA]</scope>
    <source>
        <strain evidence="1">Comreactor17</strain>
    </source>
</reference>
<accession>A0A7S8FG47</accession>
<dbReference type="KEGG" id="nkf:Nkreftii_003022"/>
<sequence length="46" mass="5346">MKALFSFKRHGRARECVFRCPLVTEWEICGDATLSGKRRVLKKSMC</sequence>
<protein>
    <submittedName>
        <fullName evidence="1">Uncharacterized protein</fullName>
    </submittedName>
</protein>
<dbReference type="AlphaFoldDB" id="A0A7S8FG47"/>
<gene>
    <name evidence="1" type="ORF">Nkreftii_003022</name>
</gene>
<dbReference type="EMBL" id="CP047423">
    <property type="protein sequence ID" value="QPD05248.1"/>
    <property type="molecule type" value="Genomic_DNA"/>
</dbReference>
<dbReference type="Proteomes" id="UP000593737">
    <property type="component" value="Chromosome"/>
</dbReference>
<evidence type="ECO:0000313" key="1">
    <source>
        <dbReference type="EMBL" id="QPD05248.1"/>
    </source>
</evidence>
<name>A0A7S8FG47_9BACT</name>
<organism evidence="1 2">
    <name type="scientific">Candidatus Nitrospira kreftii</name>
    <dbReference type="NCBI Taxonomy" id="2652173"/>
    <lineage>
        <taxon>Bacteria</taxon>
        <taxon>Pseudomonadati</taxon>
        <taxon>Nitrospirota</taxon>
        <taxon>Nitrospiria</taxon>
        <taxon>Nitrospirales</taxon>
        <taxon>Nitrospiraceae</taxon>
        <taxon>Nitrospira</taxon>
    </lineage>
</organism>